<organism evidence="1">
    <name type="scientific">Phytophthora nicotianae</name>
    <name type="common">Potato buckeye rot agent</name>
    <name type="synonym">Phytophthora parasitica</name>
    <dbReference type="NCBI Taxonomy" id="4792"/>
    <lineage>
        <taxon>Eukaryota</taxon>
        <taxon>Sar</taxon>
        <taxon>Stramenopiles</taxon>
        <taxon>Oomycota</taxon>
        <taxon>Peronosporomycetes</taxon>
        <taxon>Peronosporales</taxon>
        <taxon>Peronosporaceae</taxon>
        <taxon>Phytophthora</taxon>
    </lineage>
</organism>
<dbReference type="Proteomes" id="UP000054423">
    <property type="component" value="Unassembled WGS sequence"/>
</dbReference>
<gene>
    <name evidence="1" type="ORF">L917_07572</name>
</gene>
<protein>
    <submittedName>
        <fullName evidence="1">Uncharacterized protein</fullName>
    </submittedName>
</protein>
<dbReference type="AlphaFoldDB" id="W2LAJ5"/>
<evidence type="ECO:0000313" key="1">
    <source>
        <dbReference type="EMBL" id="ETL94422.1"/>
    </source>
</evidence>
<dbReference type="EMBL" id="KI679398">
    <property type="protein sequence ID" value="ETL94422.1"/>
    <property type="molecule type" value="Genomic_DNA"/>
</dbReference>
<sequence>MKLPESWPRFPLKSALLFDAQRSTLASRGT</sequence>
<accession>W2LAJ5</accession>
<name>W2LAJ5_PHYNI</name>
<reference evidence="1" key="1">
    <citation type="submission" date="2013-11" db="EMBL/GenBank/DDBJ databases">
        <title>The Genome Sequence of Phytophthora parasitica CHvinca01.</title>
        <authorList>
            <consortium name="The Broad Institute Genomics Platform"/>
            <person name="Russ C."/>
            <person name="Tyler B."/>
            <person name="Panabieres F."/>
            <person name="Shan W."/>
            <person name="Tripathy S."/>
            <person name="Grunwald N."/>
            <person name="Machado M."/>
            <person name="Johnson C.S."/>
            <person name="Arredondo F."/>
            <person name="Hong C."/>
            <person name="Coffey M."/>
            <person name="Young S.K."/>
            <person name="Zeng Q."/>
            <person name="Gargeya S."/>
            <person name="Fitzgerald M."/>
            <person name="Abouelleil A."/>
            <person name="Alvarado L."/>
            <person name="Chapman S.B."/>
            <person name="Gainer-Dewar J."/>
            <person name="Goldberg J."/>
            <person name="Griggs A."/>
            <person name="Gujja S."/>
            <person name="Hansen M."/>
            <person name="Howarth C."/>
            <person name="Imamovic A."/>
            <person name="Ireland A."/>
            <person name="Larimer J."/>
            <person name="McCowan C."/>
            <person name="Murphy C."/>
            <person name="Pearson M."/>
            <person name="Poon T.W."/>
            <person name="Priest M."/>
            <person name="Roberts A."/>
            <person name="Saif S."/>
            <person name="Shea T."/>
            <person name="Sykes S."/>
            <person name="Wortman J."/>
            <person name="Nusbaum C."/>
            <person name="Birren B."/>
        </authorList>
    </citation>
    <scope>NUCLEOTIDE SEQUENCE [LARGE SCALE GENOMIC DNA]</scope>
    <source>
        <strain evidence="1">CHvinca01</strain>
    </source>
</reference>
<proteinExistence type="predicted"/>